<keyword evidence="10 14" id="KW-1133">Transmembrane helix</keyword>
<feature type="transmembrane region" description="Helical" evidence="14">
    <location>
        <begin position="250"/>
        <end position="267"/>
    </location>
</feature>
<dbReference type="Gene3D" id="3.40.630.10">
    <property type="entry name" value="Zn peptidases"/>
    <property type="match status" value="1"/>
</dbReference>
<comment type="similarity">
    <text evidence="3">Belongs to the peptidase M28 family.</text>
</comment>
<feature type="transmembrane region" description="Helical" evidence="14">
    <location>
        <begin position="324"/>
        <end position="343"/>
    </location>
</feature>
<dbReference type="Pfam" id="PF04389">
    <property type="entry name" value="Peptidase_M28"/>
    <property type="match status" value="1"/>
</dbReference>
<accession>A0AAV4GDJ8</accession>
<name>A0AAV4GDJ8_9GAST</name>
<keyword evidence="4" id="KW-0645">Protease</keyword>
<keyword evidence="5 14" id="KW-0812">Transmembrane</keyword>
<evidence type="ECO:0000256" key="1">
    <source>
        <dbReference type="ARBA" id="ARBA00001947"/>
    </source>
</evidence>
<comment type="caution">
    <text evidence="16">The sequence shown here is derived from an EMBL/GenBank/DDBJ whole genome shotgun (WGS) entry which is preliminary data.</text>
</comment>
<dbReference type="FunFam" id="3.40.630.10:FF:000008">
    <property type="entry name" value="Endoplasmic reticulum metallopeptidase 1"/>
    <property type="match status" value="1"/>
</dbReference>
<evidence type="ECO:0000313" key="16">
    <source>
        <dbReference type="EMBL" id="GFR83103.1"/>
    </source>
</evidence>
<keyword evidence="7" id="KW-0378">Hydrolase</keyword>
<evidence type="ECO:0000256" key="8">
    <source>
        <dbReference type="ARBA" id="ARBA00022824"/>
    </source>
</evidence>
<keyword evidence="11" id="KW-0482">Metalloprotease</keyword>
<feature type="transmembrane region" description="Helical" evidence="14">
    <location>
        <begin position="279"/>
        <end position="312"/>
    </location>
</feature>
<keyword evidence="6" id="KW-0479">Metal-binding</keyword>
<dbReference type="InterPro" id="IPR045175">
    <property type="entry name" value="M28_fam"/>
</dbReference>
<dbReference type="GO" id="GO:0008235">
    <property type="term" value="F:metalloexopeptidase activity"/>
    <property type="evidence" value="ECO:0007669"/>
    <property type="project" value="InterPro"/>
</dbReference>
<keyword evidence="9" id="KW-0862">Zinc</keyword>
<organism evidence="16 17">
    <name type="scientific">Elysia marginata</name>
    <dbReference type="NCBI Taxonomy" id="1093978"/>
    <lineage>
        <taxon>Eukaryota</taxon>
        <taxon>Metazoa</taxon>
        <taxon>Spiralia</taxon>
        <taxon>Lophotrochozoa</taxon>
        <taxon>Mollusca</taxon>
        <taxon>Gastropoda</taxon>
        <taxon>Heterobranchia</taxon>
        <taxon>Euthyneura</taxon>
        <taxon>Panpulmonata</taxon>
        <taxon>Sacoglossa</taxon>
        <taxon>Placobranchoidea</taxon>
        <taxon>Plakobranchidae</taxon>
        <taxon>Elysia</taxon>
    </lineage>
</organism>
<dbReference type="Proteomes" id="UP000762676">
    <property type="component" value="Unassembled WGS sequence"/>
</dbReference>
<evidence type="ECO:0000256" key="5">
    <source>
        <dbReference type="ARBA" id="ARBA00022692"/>
    </source>
</evidence>
<evidence type="ECO:0000256" key="6">
    <source>
        <dbReference type="ARBA" id="ARBA00022723"/>
    </source>
</evidence>
<dbReference type="PANTHER" id="PTHR12147:SF22">
    <property type="entry name" value="ENDOPLASMIC RETICULUM METALLOPEPTIDASE 1"/>
    <property type="match status" value="1"/>
</dbReference>
<reference evidence="16 17" key="1">
    <citation type="journal article" date="2021" name="Elife">
        <title>Chloroplast acquisition without the gene transfer in kleptoplastic sea slugs, Plakobranchus ocellatus.</title>
        <authorList>
            <person name="Maeda T."/>
            <person name="Takahashi S."/>
            <person name="Yoshida T."/>
            <person name="Shimamura S."/>
            <person name="Takaki Y."/>
            <person name="Nagai Y."/>
            <person name="Toyoda A."/>
            <person name="Suzuki Y."/>
            <person name="Arimoto A."/>
            <person name="Ishii H."/>
            <person name="Satoh N."/>
            <person name="Nishiyama T."/>
            <person name="Hasebe M."/>
            <person name="Maruyama T."/>
            <person name="Minagawa J."/>
            <person name="Obokata J."/>
            <person name="Shigenobu S."/>
        </authorList>
    </citation>
    <scope>NUCLEOTIDE SEQUENCE [LARGE SCALE GENOMIC DNA]</scope>
</reference>
<evidence type="ECO:0000259" key="15">
    <source>
        <dbReference type="Pfam" id="PF04389"/>
    </source>
</evidence>
<protein>
    <submittedName>
        <fullName evidence="16">Endoplasmic reticulum metallopeptidase 1</fullName>
    </submittedName>
</protein>
<keyword evidence="17" id="KW-1185">Reference proteome</keyword>
<evidence type="ECO:0000256" key="13">
    <source>
        <dbReference type="ARBA" id="ARBA00023180"/>
    </source>
</evidence>
<evidence type="ECO:0000256" key="12">
    <source>
        <dbReference type="ARBA" id="ARBA00023136"/>
    </source>
</evidence>
<evidence type="ECO:0000256" key="10">
    <source>
        <dbReference type="ARBA" id="ARBA00022989"/>
    </source>
</evidence>
<keyword evidence="12 14" id="KW-0472">Membrane</keyword>
<dbReference type="SUPFAM" id="SSF53187">
    <property type="entry name" value="Zn-dependent exopeptidases"/>
    <property type="match status" value="1"/>
</dbReference>
<dbReference type="GO" id="GO:0005789">
    <property type="term" value="C:endoplasmic reticulum membrane"/>
    <property type="evidence" value="ECO:0007669"/>
    <property type="project" value="UniProtKB-SubCell"/>
</dbReference>
<comment type="subcellular location">
    <subcellularLocation>
        <location evidence="2">Endoplasmic reticulum membrane</location>
        <topology evidence="2">Multi-pass membrane protein</topology>
    </subcellularLocation>
</comment>
<proteinExistence type="inferred from homology"/>
<evidence type="ECO:0000256" key="14">
    <source>
        <dbReference type="SAM" id="Phobius"/>
    </source>
</evidence>
<dbReference type="InterPro" id="IPR007484">
    <property type="entry name" value="Peptidase_M28"/>
</dbReference>
<evidence type="ECO:0000313" key="17">
    <source>
        <dbReference type="Proteomes" id="UP000762676"/>
    </source>
</evidence>
<dbReference type="AlphaFoldDB" id="A0AAV4GDJ8"/>
<keyword evidence="8" id="KW-0256">Endoplasmic reticulum</keyword>
<dbReference type="PANTHER" id="PTHR12147">
    <property type="entry name" value="METALLOPEPTIDASE M28 FAMILY MEMBER"/>
    <property type="match status" value="1"/>
</dbReference>
<evidence type="ECO:0000256" key="2">
    <source>
        <dbReference type="ARBA" id="ARBA00004477"/>
    </source>
</evidence>
<keyword evidence="13" id="KW-0325">Glycoprotein</keyword>
<evidence type="ECO:0000256" key="9">
    <source>
        <dbReference type="ARBA" id="ARBA00022833"/>
    </source>
</evidence>
<evidence type="ECO:0000256" key="4">
    <source>
        <dbReference type="ARBA" id="ARBA00022670"/>
    </source>
</evidence>
<comment type="cofactor">
    <cofactor evidence="1">
        <name>Zn(2+)</name>
        <dbReference type="ChEBI" id="CHEBI:29105"/>
    </cofactor>
</comment>
<evidence type="ECO:0000256" key="3">
    <source>
        <dbReference type="ARBA" id="ARBA00010918"/>
    </source>
</evidence>
<dbReference type="EMBL" id="BMAT01004915">
    <property type="protein sequence ID" value="GFR83103.1"/>
    <property type="molecule type" value="Genomic_DNA"/>
</dbReference>
<dbReference type="GO" id="GO:0006508">
    <property type="term" value="P:proteolysis"/>
    <property type="evidence" value="ECO:0007669"/>
    <property type="project" value="UniProtKB-KW"/>
</dbReference>
<feature type="domain" description="Peptidase M28" evidence="15">
    <location>
        <begin position="90"/>
        <end position="212"/>
    </location>
</feature>
<dbReference type="GO" id="GO:0046872">
    <property type="term" value="F:metal ion binding"/>
    <property type="evidence" value="ECO:0007669"/>
    <property type="project" value="UniProtKB-KW"/>
</dbReference>
<evidence type="ECO:0000256" key="11">
    <source>
        <dbReference type="ARBA" id="ARBA00023049"/>
    </source>
</evidence>
<evidence type="ECO:0000256" key="7">
    <source>
        <dbReference type="ARBA" id="ARBA00022801"/>
    </source>
</evidence>
<sequence length="425" mass="48690">MSAKNVALTYEEETWVCWTHHERQLGTFTTTIPRGENGREERTRKAKKELDGRFKIVIRVGKLWRYETEGRKQRRMEILGCQPLDRRQHLTSHGFITQHPWASSIKAFVNLDSAGAGGWELVFQTGPEHPWLVRTYAEAAPHPHASCIGQEIFQTGLIPSDTDYRIFRDYGQIPGLDIAHIKNGYVYHTRNDQAHHIPEGCMQRGGDNIMAVLLQLASSSKLTNPGEDRHGSMVFFDFMGYFMVAYPQRMGQILNWATFFFVYLSFMKRLSKEREPGDLLRLTVAGILSLVMTWVVIVATSLGMAALLGAAGRELSYYTHNLNIVWLFILPPITTAISFHLILKKTMFKRVIPVDFLSRGETVNFRSYIDTLKRLLAGILRVRPDMDIRKCPLIARQCSNPYKDQNKGNNRLVWVDYTITPIVLT</sequence>
<gene>
    <name evidence="16" type="ORF">ElyMa_002381400</name>
</gene>